<evidence type="ECO:0000259" key="4">
    <source>
        <dbReference type="PROSITE" id="PS01124"/>
    </source>
</evidence>
<dbReference type="InterPro" id="IPR050204">
    <property type="entry name" value="AraC_XylS_family_regulators"/>
</dbReference>
<evidence type="ECO:0000256" key="3">
    <source>
        <dbReference type="ARBA" id="ARBA00023163"/>
    </source>
</evidence>
<keyword evidence="1" id="KW-0805">Transcription regulation</keyword>
<dbReference type="PROSITE" id="PS01124">
    <property type="entry name" value="HTH_ARAC_FAMILY_2"/>
    <property type="match status" value="1"/>
</dbReference>
<dbReference type="Gene3D" id="1.10.10.60">
    <property type="entry name" value="Homeodomain-like"/>
    <property type="match status" value="1"/>
</dbReference>
<evidence type="ECO:0000256" key="1">
    <source>
        <dbReference type="ARBA" id="ARBA00023015"/>
    </source>
</evidence>
<dbReference type="GO" id="GO:0043565">
    <property type="term" value="F:sequence-specific DNA binding"/>
    <property type="evidence" value="ECO:0007669"/>
    <property type="project" value="InterPro"/>
</dbReference>
<dbReference type="EMBL" id="BMMF01000002">
    <property type="protein sequence ID" value="GGK22456.1"/>
    <property type="molecule type" value="Genomic_DNA"/>
</dbReference>
<dbReference type="SMART" id="SM00342">
    <property type="entry name" value="HTH_ARAC"/>
    <property type="match status" value="1"/>
</dbReference>
<feature type="domain" description="HTH araC/xylS-type" evidence="4">
    <location>
        <begin position="115"/>
        <end position="202"/>
    </location>
</feature>
<organism evidence="5 6">
    <name type="scientific">Salinarimonas ramus</name>
    <dbReference type="NCBI Taxonomy" id="690164"/>
    <lineage>
        <taxon>Bacteria</taxon>
        <taxon>Pseudomonadati</taxon>
        <taxon>Pseudomonadota</taxon>
        <taxon>Alphaproteobacteria</taxon>
        <taxon>Hyphomicrobiales</taxon>
        <taxon>Salinarimonadaceae</taxon>
        <taxon>Salinarimonas</taxon>
    </lineage>
</organism>
<evidence type="ECO:0000256" key="2">
    <source>
        <dbReference type="ARBA" id="ARBA00023125"/>
    </source>
</evidence>
<reference evidence="5 6" key="1">
    <citation type="journal article" date="2014" name="Int. J. Syst. Evol. Microbiol.">
        <title>Complete genome sequence of Corynebacterium casei LMG S-19264T (=DSM 44701T), isolated from a smear-ripened cheese.</title>
        <authorList>
            <consortium name="US DOE Joint Genome Institute (JGI-PGF)"/>
            <person name="Walter F."/>
            <person name="Albersmeier A."/>
            <person name="Kalinowski J."/>
            <person name="Ruckert C."/>
        </authorList>
    </citation>
    <scope>NUCLEOTIDE SEQUENCE [LARGE SCALE GENOMIC DNA]</scope>
    <source>
        <strain evidence="5 6">CGMCC 1.9161</strain>
    </source>
</reference>
<sequence length="215" mass="22787">MAAGEPVIIGEWEAAPQADGVATILPDGCIDLVLVARPGAPLAAHASALMAGPTPVAIRAGERLHGLRLAPGWRIDTAALAAILARADDDPAAIRARLPDWAIAPGRLEDALACLREARDVSAAAACAGVRLRTLQRLVLAETGRTPDFWRRLARARRAGRALAEGQTPTNAAYGNDFADQPHLTRELVRFFGTTPARLARDERLAEQVRATGYG</sequence>
<dbReference type="PANTHER" id="PTHR46796">
    <property type="entry name" value="HTH-TYPE TRANSCRIPTIONAL ACTIVATOR RHAS-RELATED"/>
    <property type="match status" value="1"/>
</dbReference>
<dbReference type="InterPro" id="IPR018060">
    <property type="entry name" value="HTH_AraC"/>
</dbReference>
<name>A0A917Q4W1_9HYPH</name>
<gene>
    <name evidence="5" type="ORF">GCM10011322_06400</name>
</gene>
<keyword evidence="2" id="KW-0238">DNA-binding</keyword>
<comment type="caution">
    <text evidence="5">The sequence shown here is derived from an EMBL/GenBank/DDBJ whole genome shotgun (WGS) entry which is preliminary data.</text>
</comment>
<dbReference type="GO" id="GO:0003700">
    <property type="term" value="F:DNA-binding transcription factor activity"/>
    <property type="evidence" value="ECO:0007669"/>
    <property type="project" value="InterPro"/>
</dbReference>
<keyword evidence="6" id="KW-1185">Reference proteome</keyword>
<evidence type="ECO:0000313" key="5">
    <source>
        <dbReference type="EMBL" id="GGK22456.1"/>
    </source>
</evidence>
<evidence type="ECO:0000313" key="6">
    <source>
        <dbReference type="Proteomes" id="UP000600449"/>
    </source>
</evidence>
<proteinExistence type="predicted"/>
<dbReference type="RefSeq" id="WP_188909516.1">
    <property type="nucleotide sequence ID" value="NZ_BMMF01000002.1"/>
</dbReference>
<protein>
    <submittedName>
        <fullName evidence="5">AraC family transcriptional regulator</fullName>
    </submittedName>
</protein>
<dbReference type="Proteomes" id="UP000600449">
    <property type="component" value="Unassembled WGS sequence"/>
</dbReference>
<keyword evidence="3" id="KW-0804">Transcription</keyword>
<accession>A0A917Q4W1</accession>
<dbReference type="AlphaFoldDB" id="A0A917Q4W1"/>
<dbReference type="Pfam" id="PF12833">
    <property type="entry name" value="HTH_18"/>
    <property type="match status" value="1"/>
</dbReference>